<dbReference type="AlphaFoldDB" id="A0A7K1SQ53"/>
<reference evidence="2 3" key="1">
    <citation type="submission" date="2019-12" db="EMBL/GenBank/DDBJ databases">
        <title>Spirosoma sp. HMF4905 genome sequencing and assembly.</title>
        <authorList>
            <person name="Kang H."/>
            <person name="Cha I."/>
            <person name="Kim H."/>
            <person name="Joh K."/>
        </authorList>
    </citation>
    <scope>NUCLEOTIDE SEQUENCE [LARGE SCALE GENOMIC DNA]</scope>
    <source>
        <strain evidence="2 3">HMF4905</strain>
    </source>
</reference>
<keyword evidence="1" id="KW-0732">Signal</keyword>
<comment type="caution">
    <text evidence="2">The sequence shown here is derived from an EMBL/GenBank/DDBJ whole genome shotgun (WGS) entry which is preliminary data.</text>
</comment>
<feature type="signal peptide" evidence="1">
    <location>
        <begin position="1"/>
        <end position="18"/>
    </location>
</feature>
<organism evidence="2 3">
    <name type="scientific">Spirosoma arboris</name>
    <dbReference type="NCBI Taxonomy" id="2682092"/>
    <lineage>
        <taxon>Bacteria</taxon>
        <taxon>Pseudomonadati</taxon>
        <taxon>Bacteroidota</taxon>
        <taxon>Cytophagia</taxon>
        <taxon>Cytophagales</taxon>
        <taxon>Cytophagaceae</taxon>
        <taxon>Spirosoma</taxon>
    </lineage>
</organism>
<accession>A0A7K1SQ53</accession>
<gene>
    <name evidence="2" type="ORF">GO755_38195</name>
</gene>
<evidence type="ECO:0000313" key="2">
    <source>
        <dbReference type="EMBL" id="MVM35907.1"/>
    </source>
</evidence>
<dbReference type="RefSeq" id="WP_157590705.1">
    <property type="nucleotide sequence ID" value="NZ_WPIN01000028.1"/>
</dbReference>
<evidence type="ECO:0000256" key="1">
    <source>
        <dbReference type="SAM" id="SignalP"/>
    </source>
</evidence>
<feature type="chain" id="PRO_5029784392" evidence="1">
    <location>
        <begin position="19"/>
        <end position="63"/>
    </location>
</feature>
<keyword evidence="3" id="KW-1185">Reference proteome</keyword>
<name>A0A7K1SQ53_9BACT</name>
<dbReference type="EMBL" id="WPIN01000028">
    <property type="protein sequence ID" value="MVM35907.1"/>
    <property type="molecule type" value="Genomic_DNA"/>
</dbReference>
<evidence type="ECO:0000313" key="3">
    <source>
        <dbReference type="Proteomes" id="UP000436006"/>
    </source>
</evidence>
<dbReference type="Proteomes" id="UP000436006">
    <property type="component" value="Unassembled WGS sequence"/>
</dbReference>
<proteinExistence type="predicted"/>
<protein>
    <submittedName>
        <fullName evidence="2">Uncharacterized protein</fullName>
    </submittedName>
</protein>
<sequence>MKSLLPLLLLLLSQSVLAQTNYVANTANATNPTVNNTLVGADAGISITSGFNSSFFGQVLDKK</sequence>